<dbReference type="Proteomes" id="UP001054252">
    <property type="component" value="Unassembled WGS sequence"/>
</dbReference>
<sequence length="66" mass="7834">MRPISPKLHLIGRSRNLNELWQEDMTVDQYQAKFNDLVQFVPDVAKDELAKMRKFQISQRTSIGDW</sequence>
<dbReference type="AlphaFoldDB" id="A0AAV5HRM8"/>
<dbReference type="EMBL" id="BPVZ01000002">
    <property type="protein sequence ID" value="GKU88116.1"/>
    <property type="molecule type" value="Genomic_DNA"/>
</dbReference>
<comment type="caution">
    <text evidence="1">The sequence shown here is derived from an EMBL/GenBank/DDBJ whole genome shotgun (WGS) entry which is preliminary data.</text>
</comment>
<gene>
    <name evidence="1" type="ORF">SLEP1_g2417</name>
</gene>
<keyword evidence="2" id="KW-1185">Reference proteome</keyword>
<evidence type="ECO:0008006" key="3">
    <source>
        <dbReference type="Google" id="ProtNLM"/>
    </source>
</evidence>
<protein>
    <recommendedName>
        <fullName evidence="3">Retrotransposon gag domain-containing protein</fullName>
    </recommendedName>
</protein>
<proteinExistence type="predicted"/>
<evidence type="ECO:0000313" key="1">
    <source>
        <dbReference type="EMBL" id="GKU88116.1"/>
    </source>
</evidence>
<reference evidence="1 2" key="1">
    <citation type="journal article" date="2021" name="Commun. Biol.">
        <title>The genome of Shorea leprosula (Dipterocarpaceae) highlights the ecological relevance of drought in aseasonal tropical rainforests.</title>
        <authorList>
            <person name="Ng K.K.S."/>
            <person name="Kobayashi M.J."/>
            <person name="Fawcett J.A."/>
            <person name="Hatakeyama M."/>
            <person name="Paape T."/>
            <person name="Ng C.H."/>
            <person name="Ang C.C."/>
            <person name="Tnah L.H."/>
            <person name="Lee C.T."/>
            <person name="Nishiyama T."/>
            <person name="Sese J."/>
            <person name="O'Brien M.J."/>
            <person name="Copetti D."/>
            <person name="Mohd Noor M.I."/>
            <person name="Ong R.C."/>
            <person name="Putra M."/>
            <person name="Sireger I.Z."/>
            <person name="Indrioko S."/>
            <person name="Kosugi Y."/>
            <person name="Izuno A."/>
            <person name="Isagi Y."/>
            <person name="Lee S.L."/>
            <person name="Shimizu K.K."/>
        </authorList>
    </citation>
    <scope>NUCLEOTIDE SEQUENCE [LARGE SCALE GENOMIC DNA]</scope>
    <source>
        <strain evidence="1">214</strain>
    </source>
</reference>
<accession>A0AAV5HRM8</accession>
<organism evidence="1 2">
    <name type="scientific">Rubroshorea leprosula</name>
    <dbReference type="NCBI Taxonomy" id="152421"/>
    <lineage>
        <taxon>Eukaryota</taxon>
        <taxon>Viridiplantae</taxon>
        <taxon>Streptophyta</taxon>
        <taxon>Embryophyta</taxon>
        <taxon>Tracheophyta</taxon>
        <taxon>Spermatophyta</taxon>
        <taxon>Magnoliopsida</taxon>
        <taxon>eudicotyledons</taxon>
        <taxon>Gunneridae</taxon>
        <taxon>Pentapetalae</taxon>
        <taxon>rosids</taxon>
        <taxon>malvids</taxon>
        <taxon>Malvales</taxon>
        <taxon>Dipterocarpaceae</taxon>
        <taxon>Rubroshorea</taxon>
    </lineage>
</organism>
<name>A0AAV5HRM8_9ROSI</name>
<evidence type="ECO:0000313" key="2">
    <source>
        <dbReference type="Proteomes" id="UP001054252"/>
    </source>
</evidence>